<name>A0A162MSB7_9FIRM</name>
<dbReference type="AlphaFoldDB" id="A0A162MSB7"/>
<reference evidence="1 2" key="1">
    <citation type="submission" date="2015-12" db="EMBL/GenBank/DDBJ databases">
        <title>Draft genome of Thermovenabulum gondwanense isolated from a red thermophilic microbial mat colonisisng an outflow channel of a bore well.</title>
        <authorList>
            <person name="Patel B.K."/>
        </authorList>
    </citation>
    <scope>NUCLEOTIDE SEQUENCE [LARGE SCALE GENOMIC DNA]</scope>
    <source>
        <strain evidence="1 2">R270</strain>
    </source>
</reference>
<comment type="caution">
    <text evidence="1">The sequence shown here is derived from an EMBL/GenBank/DDBJ whole genome shotgun (WGS) entry which is preliminary data.</text>
</comment>
<protein>
    <submittedName>
        <fullName evidence="1">Uncharacterized protein</fullName>
    </submittedName>
</protein>
<dbReference type="Proteomes" id="UP000075737">
    <property type="component" value="Unassembled WGS sequence"/>
</dbReference>
<dbReference type="RefSeq" id="WP_068747677.1">
    <property type="nucleotide sequence ID" value="NZ_LOHZ01000022.1"/>
</dbReference>
<dbReference type="Gene3D" id="3.20.20.210">
    <property type="match status" value="1"/>
</dbReference>
<evidence type="ECO:0000313" key="1">
    <source>
        <dbReference type="EMBL" id="KYO67216.1"/>
    </source>
</evidence>
<gene>
    <name evidence="1" type="ORF">ATZ99_05020</name>
</gene>
<keyword evidence="2" id="KW-1185">Reference proteome</keyword>
<dbReference type="STRING" id="520767.ATZ99_05020"/>
<dbReference type="InterPro" id="IPR038071">
    <property type="entry name" value="UROD/MetE-like_sf"/>
</dbReference>
<dbReference type="EMBL" id="LOHZ01000022">
    <property type="protein sequence ID" value="KYO67216.1"/>
    <property type="molecule type" value="Genomic_DNA"/>
</dbReference>
<proteinExistence type="predicted"/>
<evidence type="ECO:0000313" key="2">
    <source>
        <dbReference type="Proteomes" id="UP000075737"/>
    </source>
</evidence>
<sequence>MDERKKIIEERAQIFRDIYEGKLPKRVPVATKVDITYAIQYSGFNLKEAQWNLDLLEEVIDKVSKDLESDVVPTVILRFPLMYKLLGAKNFVMGSEGFIQHPEVSAMRAEEYDELIRDPYKFIIEKVLPRIYEKLNDSAEKKTLVFAKAYRVYINSTIKIKTFSSKAAQKYGLSIEGMSALTEAPFDFIADQIRGFTGMVRDIRRIPEKVAEACEAVLPLMIKAGIPREPSIYKRTFIPLHMPPYLRTSDFEKLFWPTFKKLVEGLAENNVGVDLYLEQDWMRYLDYLSELPRGIKMWFEYGDPLLIKNKLGKKYIITGLYPISILRTGTPEECVNVARELVDILAPGGGFIFNFDKLPMALKDAKPENIIAVNRFVREYAVY</sequence>
<organism evidence="1 2">
    <name type="scientific">Thermovenabulum gondwanense</name>
    <dbReference type="NCBI Taxonomy" id="520767"/>
    <lineage>
        <taxon>Bacteria</taxon>
        <taxon>Bacillati</taxon>
        <taxon>Bacillota</taxon>
        <taxon>Clostridia</taxon>
        <taxon>Thermosediminibacterales</taxon>
        <taxon>Thermosediminibacteraceae</taxon>
        <taxon>Thermovenabulum</taxon>
    </lineage>
</organism>
<dbReference type="OrthoDB" id="9813603at2"/>
<accession>A0A162MSB7</accession>
<dbReference type="SUPFAM" id="SSF51726">
    <property type="entry name" value="UROD/MetE-like"/>
    <property type="match status" value="1"/>
</dbReference>